<comment type="caution">
    <text evidence="3">The sequence shown here is derived from an EMBL/GenBank/DDBJ whole genome shotgun (WGS) entry which is preliminary data.</text>
</comment>
<feature type="domain" description="TonB C-terminal" evidence="2">
    <location>
        <begin position="251"/>
        <end position="307"/>
    </location>
</feature>
<name>A0A4U1C4C2_9SPHI</name>
<evidence type="ECO:0000313" key="4">
    <source>
        <dbReference type="Proteomes" id="UP000308181"/>
    </source>
</evidence>
<dbReference type="AlphaFoldDB" id="A0A4U1C4C2"/>
<dbReference type="SUPFAM" id="SSF74653">
    <property type="entry name" value="TolA/TonB C-terminal domain"/>
    <property type="match status" value="1"/>
</dbReference>
<sequence length="311" mass="35410">MKRLYTTLALCVCFTFAVNAQEVTRYYLNNNVPTQSKDSATYYIKFNAAENGLLNFERFCMDNQLKEKGTVQSMLTLIREGEITTFYTNGNKKDVISYSEGLPNGMQTHYFSNGKVNYKILNHSAGYGYTLQKESTSKYLFCANENDEITLQDGNGYFKAYDDHLKITQEGNVKNTVADGIWQGYEANKLVFTEVYKNGILIKGENYAAEGKIYAYQQRSKRPEPKGGINNFYNHISASMQDMNFNNEKLTMKFIVDVTGNLQNIVVVNSSNKKVNDFAVNALKNAPKWNPALEQGKPVERAYFMPISIKY</sequence>
<dbReference type="EMBL" id="SWBP01000001">
    <property type="protein sequence ID" value="TKC00142.1"/>
    <property type="molecule type" value="Genomic_DNA"/>
</dbReference>
<evidence type="ECO:0000259" key="2">
    <source>
        <dbReference type="Pfam" id="PF03544"/>
    </source>
</evidence>
<dbReference type="OrthoDB" id="1112758at2"/>
<protein>
    <recommendedName>
        <fullName evidence="2">TonB C-terminal domain-containing protein</fullName>
    </recommendedName>
</protein>
<dbReference type="Pfam" id="PF03544">
    <property type="entry name" value="TonB_C"/>
    <property type="match status" value="1"/>
</dbReference>
<keyword evidence="1" id="KW-0732">Signal</keyword>
<evidence type="ECO:0000256" key="1">
    <source>
        <dbReference type="SAM" id="SignalP"/>
    </source>
</evidence>
<gene>
    <name evidence="3" type="ORF">FA046_00210</name>
</gene>
<feature type="chain" id="PRO_5020556097" description="TonB C-terminal domain-containing protein" evidence="1">
    <location>
        <begin position="21"/>
        <end position="311"/>
    </location>
</feature>
<accession>A0A4U1C4C2</accession>
<organism evidence="3 4">
    <name type="scientific">Pedobacter cryophilus</name>
    <dbReference type="NCBI Taxonomy" id="2571271"/>
    <lineage>
        <taxon>Bacteria</taxon>
        <taxon>Pseudomonadati</taxon>
        <taxon>Bacteroidota</taxon>
        <taxon>Sphingobacteriia</taxon>
        <taxon>Sphingobacteriales</taxon>
        <taxon>Sphingobacteriaceae</taxon>
        <taxon>Pedobacter</taxon>
    </lineage>
</organism>
<dbReference type="SUPFAM" id="SSF82185">
    <property type="entry name" value="Histone H3 K4-specific methyltransferase SET7/9 N-terminal domain"/>
    <property type="match status" value="1"/>
</dbReference>
<dbReference type="Proteomes" id="UP000308181">
    <property type="component" value="Unassembled WGS sequence"/>
</dbReference>
<dbReference type="GO" id="GO:0055085">
    <property type="term" value="P:transmembrane transport"/>
    <property type="evidence" value="ECO:0007669"/>
    <property type="project" value="InterPro"/>
</dbReference>
<dbReference type="Gene3D" id="3.30.1150.10">
    <property type="match status" value="1"/>
</dbReference>
<keyword evidence="4" id="KW-1185">Reference proteome</keyword>
<dbReference type="InterPro" id="IPR037682">
    <property type="entry name" value="TonB_C"/>
</dbReference>
<feature type="signal peptide" evidence="1">
    <location>
        <begin position="1"/>
        <end position="20"/>
    </location>
</feature>
<dbReference type="RefSeq" id="WP_136824351.1">
    <property type="nucleotide sequence ID" value="NZ_SWBP01000001.1"/>
</dbReference>
<evidence type="ECO:0000313" key="3">
    <source>
        <dbReference type="EMBL" id="TKC00142.1"/>
    </source>
</evidence>
<reference evidence="3 4" key="1">
    <citation type="submission" date="2019-04" db="EMBL/GenBank/DDBJ databases">
        <title>Pedobacter sp. AR-3-17 sp. nov., isolated from Arctic soil.</title>
        <authorList>
            <person name="Dahal R.H."/>
            <person name="Kim D.-U."/>
        </authorList>
    </citation>
    <scope>NUCLEOTIDE SEQUENCE [LARGE SCALE GENOMIC DNA]</scope>
    <source>
        <strain evidence="3 4">AR-3-17</strain>
    </source>
</reference>
<proteinExistence type="predicted"/>
<dbReference type="Gene3D" id="3.90.930.1">
    <property type="match status" value="1"/>
</dbReference>